<evidence type="ECO:0000313" key="1">
    <source>
        <dbReference type="EMBL" id="CDP95345.1"/>
    </source>
</evidence>
<dbReference type="EMBL" id="LN856939">
    <property type="protein sequence ID" value="CDP95345.1"/>
    <property type="molecule type" value="Genomic_DNA"/>
</dbReference>
<proteinExistence type="predicted"/>
<organism evidence="1">
    <name type="scientific">Brugia malayi</name>
    <name type="common">Filarial nematode worm</name>
    <dbReference type="NCBI Taxonomy" id="6279"/>
    <lineage>
        <taxon>Eukaryota</taxon>
        <taxon>Metazoa</taxon>
        <taxon>Ecdysozoa</taxon>
        <taxon>Nematoda</taxon>
        <taxon>Chromadorea</taxon>
        <taxon>Rhabditida</taxon>
        <taxon>Spirurina</taxon>
        <taxon>Spiruromorpha</taxon>
        <taxon>Filarioidea</taxon>
        <taxon>Onchocercidae</taxon>
        <taxon>Brugia</taxon>
    </lineage>
</organism>
<protein>
    <submittedName>
        <fullName evidence="1">Bm438</fullName>
    </submittedName>
</protein>
<accession>A0A0J9XT67</accession>
<sequence length="44" mass="5295">MYAFRSVDDLEGLRLHFRHCNCFCSSYSIYEESSFPPRHSQFCK</sequence>
<reference evidence="1" key="1">
    <citation type="journal article" date="2007" name="Science">
        <title>Draft genome of the filarial nematode parasite Brugia malayi.</title>
        <authorList>
            <person name="Ghedin E."/>
            <person name="Wang S."/>
            <person name="Spiro D."/>
            <person name="Caler E."/>
            <person name="Zhao Q."/>
            <person name="Crabtree J."/>
            <person name="Allen J.E."/>
            <person name="Delcher A.L."/>
            <person name="Guiliano D.B."/>
            <person name="Miranda-Saavedra D."/>
            <person name="Angiuoli S.V."/>
            <person name="Creasy T."/>
            <person name="Amedeo P."/>
            <person name="Haas B."/>
            <person name="El-Sayed N.M."/>
            <person name="Wortman J.R."/>
            <person name="Feldblyum T."/>
            <person name="Tallon L."/>
            <person name="Schatz M."/>
            <person name="Shumway M."/>
            <person name="Koo H."/>
            <person name="Salzberg S.L."/>
            <person name="Schobel S."/>
            <person name="Pertea M."/>
            <person name="Pop M."/>
            <person name="White O."/>
            <person name="Barton G.J."/>
            <person name="Carlow C.K."/>
            <person name="Crawford M.J."/>
            <person name="Daub J."/>
            <person name="Dimmic M.W."/>
            <person name="Estes C.F."/>
            <person name="Foster J.M."/>
            <person name="Ganatra M."/>
            <person name="Gregory W.F."/>
            <person name="Johnson N.M."/>
            <person name="Jin J."/>
            <person name="Komuniecki R."/>
            <person name="Korf I."/>
            <person name="Kumar S."/>
            <person name="Laney S."/>
            <person name="Li B.W."/>
            <person name="Li W."/>
            <person name="Lindblom T.H."/>
            <person name="Lustigman S."/>
            <person name="Ma D."/>
            <person name="Maina C.V."/>
            <person name="Martin D.M."/>
            <person name="McCarter J.P."/>
            <person name="McReynolds L."/>
            <person name="Mitreva M."/>
            <person name="Nutman T.B."/>
            <person name="Parkinson J."/>
            <person name="Peregrin-Alvarez J.M."/>
            <person name="Poole C."/>
            <person name="Ren Q."/>
            <person name="Saunders L."/>
            <person name="Sluder A.E."/>
            <person name="Smith K."/>
            <person name="Stanke M."/>
            <person name="Unnasch T.R."/>
            <person name="Ware J."/>
            <person name="Wei A.D."/>
            <person name="Weil G."/>
            <person name="Williams D.J."/>
            <person name="Zhang Y."/>
            <person name="Williams S.A."/>
            <person name="Fraser-Liggett C."/>
            <person name="Slatko B."/>
            <person name="Blaxter M.L."/>
            <person name="Scott A.L."/>
        </authorList>
    </citation>
    <scope>NUCLEOTIDE SEQUENCE</scope>
    <source>
        <strain evidence="1">FR3</strain>
    </source>
</reference>
<dbReference type="AlphaFoldDB" id="A0A0J9XT67"/>
<gene>
    <name evidence="1" type="primary">Bm438</name>
    <name evidence="1" type="ORF">BM_Bm438</name>
</gene>
<name>A0A0J9XT67_BRUMA</name>
<reference evidence="1" key="2">
    <citation type="submission" date="2012-12" db="EMBL/GenBank/DDBJ databases">
        <authorList>
            <person name="Gao Y.W."/>
            <person name="Fan S.T."/>
            <person name="Sun H.T."/>
            <person name="Wang Z."/>
            <person name="Gao X.L."/>
            <person name="Li Y.G."/>
            <person name="Wang T.C."/>
            <person name="Zhang K."/>
            <person name="Xu W.W."/>
            <person name="Yu Z.J."/>
            <person name="Xia X.Z."/>
        </authorList>
    </citation>
    <scope>NUCLEOTIDE SEQUENCE</scope>
    <source>
        <strain evidence="1">FR3</strain>
    </source>
</reference>